<evidence type="ECO:0000256" key="1">
    <source>
        <dbReference type="SAM" id="SignalP"/>
    </source>
</evidence>
<dbReference type="InterPro" id="IPR012674">
    <property type="entry name" value="Calycin"/>
</dbReference>
<evidence type="ECO:0000313" key="2">
    <source>
        <dbReference type="EMBL" id="KAK4293998.1"/>
    </source>
</evidence>
<protein>
    <submittedName>
        <fullName evidence="2">Uncharacterized protein</fullName>
    </submittedName>
</protein>
<proteinExistence type="predicted"/>
<gene>
    <name evidence="2" type="ORF">Pmani_033349</name>
</gene>
<comment type="caution">
    <text evidence="2">The sequence shown here is derived from an EMBL/GenBank/DDBJ whole genome shotgun (WGS) entry which is preliminary data.</text>
</comment>
<evidence type="ECO:0000313" key="3">
    <source>
        <dbReference type="Proteomes" id="UP001292094"/>
    </source>
</evidence>
<dbReference type="AlphaFoldDB" id="A0AAE1NPY0"/>
<feature type="chain" id="PRO_5042123979" evidence="1">
    <location>
        <begin position="17"/>
        <end position="92"/>
    </location>
</feature>
<reference evidence="2" key="1">
    <citation type="submission" date="2023-11" db="EMBL/GenBank/DDBJ databases">
        <title>Genome assemblies of two species of porcelain crab, Petrolisthes cinctipes and Petrolisthes manimaculis (Anomura: Porcellanidae).</title>
        <authorList>
            <person name="Angst P."/>
        </authorList>
    </citation>
    <scope>NUCLEOTIDE SEQUENCE</scope>
    <source>
        <strain evidence="2">PB745_02</strain>
        <tissue evidence="2">Gill</tissue>
    </source>
</reference>
<dbReference type="PROSITE" id="PS00213">
    <property type="entry name" value="LIPOCALIN"/>
    <property type="match status" value="1"/>
</dbReference>
<keyword evidence="3" id="KW-1185">Reference proteome</keyword>
<organism evidence="2 3">
    <name type="scientific">Petrolisthes manimaculis</name>
    <dbReference type="NCBI Taxonomy" id="1843537"/>
    <lineage>
        <taxon>Eukaryota</taxon>
        <taxon>Metazoa</taxon>
        <taxon>Ecdysozoa</taxon>
        <taxon>Arthropoda</taxon>
        <taxon>Crustacea</taxon>
        <taxon>Multicrustacea</taxon>
        <taxon>Malacostraca</taxon>
        <taxon>Eumalacostraca</taxon>
        <taxon>Eucarida</taxon>
        <taxon>Decapoda</taxon>
        <taxon>Pleocyemata</taxon>
        <taxon>Anomura</taxon>
        <taxon>Galatheoidea</taxon>
        <taxon>Porcellanidae</taxon>
        <taxon>Petrolisthes</taxon>
    </lineage>
</organism>
<dbReference type="InterPro" id="IPR022272">
    <property type="entry name" value="Lipocalin_CS"/>
</dbReference>
<accession>A0AAE1NPY0</accession>
<name>A0AAE1NPY0_9EUCA</name>
<sequence>MKVLVLVAALVACVAGDAIPDFVTRGKCAAVKIQDNFDLRKYAGRWYITEMIDIPYLPAKKCTHTFYDYSDTDYGFGCEDGRLWGQQRLPSR</sequence>
<dbReference type="EMBL" id="JAWZYT010004393">
    <property type="protein sequence ID" value="KAK4293998.1"/>
    <property type="molecule type" value="Genomic_DNA"/>
</dbReference>
<dbReference type="SUPFAM" id="SSF50814">
    <property type="entry name" value="Lipocalins"/>
    <property type="match status" value="1"/>
</dbReference>
<keyword evidence="1" id="KW-0732">Signal</keyword>
<feature type="signal peptide" evidence="1">
    <location>
        <begin position="1"/>
        <end position="16"/>
    </location>
</feature>
<dbReference type="Gene3D" id="2.40.128.20">
    <property type="match status" value="1"/>
</dbReference>
<dbReference type="Proteomes" id="UP001292094">
    <property type="component" value="Unassembled WGS sequence"/>
</dbReference>